<dbReference type="RefSeq" id="WP_256555557.1">
    <property type="nucleotide sequence ID" value="NZ_JANHOF010000014.1"/>
</dbReference>
<dbReference type="SUPFAM" id="SSF51569">
    <property type="entry name" value="Aldolase"/>
    <property type="match status" value="1"/>
</dbReference>
<evidence type="ECO:0000313" key="1">
    <source>
        <dbReference type="EMBL" id="MFC0393479.1"/>
    </source>
</evidence>
<dbReference type="InterPro" id="IPR013785">
    <property type="entry name" value="Aldolase_TIM"/>
</dbReference>
<dbReference type="PIRSF" id="PIRSF038992">
    <property type="entry name" value="Aldolase_Ia"/>
    <property type="match status" value="1"/>
</dbReference>
<accession>A0ABV6JDE3</accession>
<organism evidence="1 2">
    <name type="scientific">Paenibacillus mendelii</name>
    <dbReference type="NCBI Taxonomy" id="206163"/>
    <lineage>
        <taxon>Bacteria</taxon>
        <taxon>Bacillati</taxon>
        <taxon>Bacillota</taxon>
        <taxon>Bacilli</taxon>
        <taxon>Bacillales</taxon>
        <taxon>Paenibacillaceae</taxon>
        <taxon>Paenibacillus</taxon>
    </lineage>
</organism>
<gene>
    <name evidence="1" type="ORF">ACFFJ8_19130</name>
</gene>
<sequence length="281" mass="30565">MAVNARMNRMFSKEGKCFDVAIDHGFFNEYSFLSGIENMNRAIETIVDASPDCIQLSLGQAKHLQALPGKKPGLVLRTDAANIYGSQLPNYLFSEIIDEAIEHAVRMDAVAVCVNLLLLPNQPELHFQCVKNVMKLKSACERYGMVLMVEPLVMLPNEAKGGYMVDGDIQKIMPLVRQAAELGADVIKADPCDNVDEYHRVIEIASGVPVLVRGGGRASDEEIMTRTVKLMEQGAAGIVYGRNVIQHPQPARMTSALMAIVHKGATADEALAILSGDGEGQ</sequence>
<dbReference type="Gene3D" id="3.20.20.70">
    <property type="entry name" value="Aldolase class I"/>
    <property type="match status" value="1"/>
</dbReference>
<dbReference type="PANTHER" id="PTHR47916:SF1">
    <property type="entry name" value="3-HYDROXY-5-PHOSPHONOOXYPENTANE-2,4-DIONE THIOLASE"/>
    <property type="match status" value="1"/>
</dbReference>
<dbReference type="InterPro" id="IPR050456">
    <property type="entry name" value="DeoC/FbaB_aldolase"/>
</dbReference>
<dbReference type="SMART" id="SM01133">
    <property type="entry name" value="DeoC"/>
    <property type="match status" value="1"/>
</dbReference>
<proteinExistence type="predicted"/>
<comment type="caution">
    <text evidence="1">The sequence shown here is derived from an EMBL/GenBank/DDBJ whole genome shotgun (WGS) entry which is preliminary data.</text>
</comment>
<dbReference type="InterPro" id="IPR041720">
    <property type="entry name" value="FbaB-like"/>
</dbReference>
<dbReference type="Pfam" id="PF01791">
    <property type="entry name" value="DeoC"/>
    <property type="match status" value="1"/>
</dbReference>
<evidence type="ECO:0000313" key="2">
    <source>
        <dbReference type="Proteomes" id="UP001589818"/>
    </source>
</evidence>
<name>A0ABV6JDE3_9BACL</name>
<dbReference type="Proteomes" id="UP001589818">
    <property type="component" value="Unassembled WGS sequence"/>
</dbReference>
<keyword evidence="2" id="KW-1185">Reference proteome</keyword>
<dbReference type="PANTHER" id="PTHR47916">
    <property type="entry name" value="FRUCTOSE-BISPHOSPHATE ALDOLASE CLASS 1"/>
    <property type="match status" value="1"/>
</dbReference>
<dbReference type="EMBL" id="JBHLVF010000033">
    <property type="protein sequence ID" value="MFC0393479.1"/>
    <property type="molecule type" value="Genomic_DNA"/>
</dbReference>
<reference evidence="1 2" key="1">
    <citation type="submission" date="2024-09" db="EMBL/GenBank/DDBJ databases">
        <authorList>
            <person name="Sun Q."/>
            <person name="Mori K."/>
        </authorList>
    </citation>
    <scope>NUCLEOTIDE SEQUENCE [LARGE SCALE GENOMIC DNA]</scope>
    <source>
        <strain evidence="1 2">CCM 4839</strain>
    </source>
</reference>
<protein>
    <submittedName>
        <fullName evidence="1">Class I fructose-bisphosphate aldolase</fullName>
    </submittedName>
</protein>
<dbReference type="InterPro" id="IPR002915">
    <property type="entry name" value="DeoC/FbaB/LacD_aldolase"/>
</dbReference>